<dbReference type="NCBIfam" id="TIGR02127">
    <property type="entry name" value="pyrF_sub2"/>
    <property type="match status" value="1"/>
</dbReference>
<dbReference type="Proteomes" id="UP000076394">
    <property type="component" value="Chromosome"/>
</dbReference>
<dbReference type="PANTHER" id="PTHR43375">
    <property type="entry name" value="OROTIDINE 5'-PHOSPHATE DECARBOXYLASE"/>
    <property type="match status" value="1"/>
</dbReference>
<dbReference type="HAMAP" id="MF_01215">
    <property type="entry name" value="OMPdecase_type2"/>
    <property type="match status" value="1"/>
</dbReference>
<dbReference type="EC" id="4.1.1.23" evidence="7"/>
<reference evidence="9 10" key="1">
    <citation type="submission" date="2015-03" db="EMBL/GenBank/DDBJ databases">
        <title>Genomic characterization of Dehalococcoides mccartyi strain 11a5, an unusal plasmid-containing chloroethene dechlorinator.</title>
        <authorList>
            <person name="Zhao S."/>
            <person name="Ding C."/>
            <person name="He J."/>
        </authorList>
    </citation>
    <scope>NUCLEOTIDE SEQUENCE [LARGE SCALE GENOMIC DNA]</scope>
    <source>
        <strain evidence="9 10">11a5</strain>
    </source>
</reference>
<dbReference type="InterPro" id="IPR013785">
    <property type="entry name" value="Aldolase_TIM"/>
</dbReference>
<comment type="catalytic activity">
    <reaction evidence="6 7">
        <text>orotidine 5'-phosphate + H(+) = UMP + CO2</text>
        <dbReference type="Rhea" id="RHEA:11596"/>
        <dbReference type="ChEBI" id="CHEBI:15378"/>
        <dbReference type="ChEBI" id="CHEBI:16526"/>
        <dbReference type="ChEBI" id="CHEBI:57538"/>
        <dbReference type="ChEBI" id="CHEBI:57865"/>
        <dbReference type="EC" id="4.1.1.23"/>
    </reaction>
</comment>
<dbReference type="Pfam" id="PF00215">
    <property type="entry name" value="OMPdecase"/>
    <property type="match status" value="1"/>
</dbReference>
<evidence type="ECO:0000259" key="8">
    <source>
        <dbReference type="SMART" id="SM00934"/>
    </source>
</evidence>
<accession>A0A142V7P9</accession>
<evidence type="ECO:0000256" key="3">
    <source>
        <dbReference type="ARBA" id="ARBA00022793"/>
    </source>
</evidence>
<dbReference type="GO" id="GO:0006207">
    <property type="term" value="P:'de novo' pyrimidine nucleobase biosynthetic process"/>
    <property type="evidence" value="ECO:0007669"/>
    <property type="project" value="InterPro"/>
</dbReference>
<dbReference type="CDD" id="cd04725">
    <property type="entry name" value="OMP_decarboxylase_like"/>
    <property type="match status" value="1"/>
</dbReference>
<gene>
    <name evidence="7" type="primary">pyrF</name>
    <name evidence="9" type="ORF">Dm11a5_0012</name>
</gene>
<dbReference type="UniPathway" id="UPA00070">
    <property type="reaction ID" value="UER00120"/>
</dbReference>
<comment type="pathway">
    <text evidence="1 7">Pyrimidine metabolism; UMP biosynthesis via de novo pathway; UMP from orotate: step 2/2.</text>
</comment>
<protein>
    <recommendedName>
        <fullName evidence="7">Orotidine 5'-phosphate decarboxylase</fullName>
        <ecNumber evidence="7">4.1.1.23</ecNumber>
    </recommendedName>
    <alternativeName>
        <fullName evidence="7">OMP decarboxylase</fullName>
        <shortName evidence="7">OMPDCase</shortName>
        <shortName evidence="7">OMPdecase</shortName>
    </alternativeName>
</protein>
<evidence type="ECO:0000313" key="9">
    <source>
        <dbReference type="EMBL" id="AMU85844.1"/>
    </source>
</evidence>
<dbReference type="AlphaFoldDB" id="A0A142V7P9"/>
<dbReference type="InterPro" id="IPR011060">
    <property type="entry name" value="RibuloseP-bd_barrel"/>
</dbReference>
<dbReference type="PANTHER" id="PTHR43375:SF1">
    <property type="entry name" value="OROTIDINE 5'-PHOSPHATE DECARBOXYLASE"/>
    <property type="match status" value="1"/>
</dbReference>
<comment type="similarity">
    <text evidence="2 7">Belongs to the OMP decarboxylase family. Type 2 subfamily.</text>
</comment>
<feature type="active site" description="Proton donor" evidence="7">
    <location>
        <position position="89"/>
    </location>
</feature>
<dbReference type="OrthoDB" id="9808470at2"/>
<organism evidence="9 10">
    <name type="scientific">Dehalococcoides mccartyi</name>
    <dbReference type="NCBI Taxonomy" id="61435"/>
    <lineage>
        <taxon>Bacteria</taxon>
        <taxon>Bacillati</taxon>
        <taxon>Chloroflexota</taxon>
        <taxon>Dehalococcoidia</taxon>
        <taxon>Dehalococcoidales</taxon>
        <taxon>Dehalococcoidaceae</taxon>
        <taxon>Dehalococcoides</taxon>
    </lineage>
</organism>
<dbReference type="PATRIC" id="fig|61435.13.peg.12"/>
<evidence type="ECO:0000313" key="10">
    <source>
        <dbReference type="Proteomes" id="UP000076394"/>
    </source>
</evidence>
<keyword evidence="4 7" id="KW-0665">Pyrimidine biosynthesis</keyword>
<dbReference type="GO" id="GO:0004590">
    <property type="term" value="F:orotidine-5'-phosphate decarboxylase activity"/>
    <property type="evidence" value="ECO:0007669"/>
    <property type="project" value="UniProtKB-UniRule"/>
</dbReference>
<dbReference type="RefSeq" id="WP_034376963.1">
    <property type="nucleotide sequence ID" value="NZ_AP024514.1"/>
</dbReference>
<evidence type="ECO:0000256" key="4">
    <source>
        <dbReference type="ARBA" id="ARBA00022975"/>
    </source>
</evidence>
<evidence type="ECO:0000256" key="1">
    <source>
        <dbReference type="ARBA" id="ARBA00004861"/>
    </source>
</evidence>
<feature type="domain" description="Orotidine 5'-phosphate decarboxylase" evidence="8">
    <location>
        <begin position="17"/>
        <end position="252"/>
    </location>
</feature>
<evidence type="ECO:0000256" key="5">
    <source>
        <dbReference type="ARBA" id="ARBA00023239"/>
    </source>
</evidence>
<dbReference type="InterPro" id="IPR001754">
    <property type="entry name" value="OMPdeCOase_dom"/>
</dbReference>
<dbReference type="EMBL" id="CP011127">
    <property type="protein sequence ID" value="AMU85844.1"/>
    <property type="molecule type" value="Genomic_DNA"/>
</dbReference>
<dbReference type="SMART" id="SM00934">
    <property type="entry name" value="OMPdecase"/>
    <property type="match status" value="1"/>
</dbReference>
<name>A0A142V7P9_9CHLR</name>
<evidence type="ECO:0000256" key="2">
    <source>
        <dbReference type="ARBA" id="ARBA00008847"/>
    </source>
</evidence>
<dbReference type="GO" id="GO:0044205">
    <property type="term" value="P:'de novo' UMP biosynthetic process"/>
    <property type="evidence" value="ECO:0007669"/>
    <property type="project" value="UniProtKB-UniRule"/>
</dbReference>
<dbReference type="SUPFAM" id="SSF51366">
    <property type="entry name" value="Ribulose-phoshate binding barrel"/>
    <property type="match status" value="1"/>
</dbReference>
<proteinExistence type="inferred from homology"/>
<keyword evidence="3 7" id="KW-0210">Decarboxylase</keyword>
<keyword evidence="5 7" id="KW-0456">Lyase</keyword>
<dbReference type="InterPro" id="IPR011995">
    <property type="entry name" value="OMPdecase_type-2"/>
</dbReference>
<dbReference type="Gene3D" id="3.20.20.70">
    <property type="entry name" value="Aldolase class I"/>
    <property type="match status" value="1"/>
</dbReference>
<sequence length="270" mass="30013">MKFLEKLKQAGNRNKSLLCVGLDPDPKLMLVGMSALEFNREIIEATAPFVCGYKINLAFYEALGKQGWEILSETCELIPRELITIADAKRGDIGNTSKAYARAILDELDCDGVTVSPYLGYDSLEPFIEYQDKGIFILCRTSNQGSTDFQMLKTEYLGQKRFLYEVVADKASLWNRYENIGLVVGATQQEELKKLRLSYPKLPFLIPGIGAQGGDLKATIENGTNPNGELAIICASRGILYARSGSEFAQGAAEAAEQMRDAINHYRKRF</sequence>
<evidence type="ECO:0000256" key="6">
    <source>
        <dbReference type="ARBA" id="ARBA00049157"/>
    </source>
</evidence>
<evidence type="ECO:0000256" key="7">
    <source>
        <dbReference type="HAMAP-Rule" id="MF_01215"/>
    </source>
</evidence>